<comment type="caution">
    <text evidence="3">The sequence shown here is derived from an EMBL/GenBank/DDBJ whole genome shotgun (WGS) entry which is preliminary data.</text>
</comment>
<feature type="coiled-coil region" evidence="1">
    <location>
        <begin position="17"/>
        <end position="44"/>
    </location>
</feature>
<dbReference type="RefSeq" id="WP_242381577.1">
    <property type="nucleotide sequence ID" value="NZ_JAKRKC020000001.1"/>
</dbReference>
<gene>
    <name evidence="3" type="ORF">MF672_019070</name>
</gene>
<proteinExistence type="predicted"/>
<accession>A0ABT0FVC8</accession>
<dbReference type="EMBL" id="JAKRKC020000001">
    <property type="protein sequence ID" value="MCK2215881.1"/>
    <property type="molecule type" value="Genomic_DNA"/>
</dbReference>
<reference evidence="3 4" key="1">
    <citation type="submission" date="2022-04" db="EMBL/GenBank/DDBJ databases">
        <title>Genome draft of Actinomadura sp. ATCC 31491.</title>
        <authorList>
            <person name="Shi X."/>
            <person name="Du Y."/>
        </authorList>
    </citation>
    <scope>NUCLEOTIDE SEQUENCE [LARGE SCALE GENOMIC DNA]</scope>
    <source>
        <strain evidence="3 4">ATCC 31491</strain>
    </source>
</reference>
<evidence type="ECO:0000313" key="4">
    <source>
        <dbReference type="Proteomes" id="UP001317259"/>
    </source>
</evidence>
<evidence type="ECO:0000313" key="3">
    <source>
        <dbReference type="EMBL" id="MCK2215881.1"/>
    </source>
</evidence>
<evidence type="ECO:0000256" key="2">
    <source>
        <dbReference type="SAM" id="MobiDB-lite"/>
    </source>
</evidence>
<feature type="region of interest" description="Disordered" evidence="2">
    <location>
        <begin position="49"/>
        <end position="71"/>
    </location>
</feature>
<dbReference type="Proteomes" id="UP001317259">
    <property type="component" value="Unassembled WGS sequence"/>
</dbReference>
<keyword evidence="4" id="KW-1185">Reference proteome</keyword>
<name>A0ABT0FVC8_9ACTN</name>
<keyword evidence="1" id="KW-0175">Coiled coil</keyword>
<protein>
    <submittedName>
        <fullName evidence="3">Uncharacterized protein</fullName>
    </submittedName>
</protein>
<sequence length="71" mass="7873">MVGGRMLMESPALDVELLAVKKRLSELEEQVRTLNAANLALVRAMEGLMEGRQEPERRPDPADEQRLAATA</sequence>
<organism evidence="3 4">
    <name type="scientific">Actinomadura luzonensis</name>
    <dbReference type="NCBI Taxonomy" id="2805427"/>
    <lineage>
        <taxon>Bacteria</taxon>
        <taxon>Bacillati</taxon>
        <taxon>Actinomycetota</taxon>
        <taxon>Actinomycetes</taxon>
        <taxon>Streptosporangiales</taxon>
        <taxon>Thermomonosporaceae</taxon>
        <taxon>Actinomadura</taxon>
    </lineage>
</organism>
<evidence type="ECO:0000256" key="1">
    <source>
        <dbReference type="SAM" id="Coils"/>
    </source>
</evidence>